<accession>A0A4Z2FNS3</accession>
<dbReference type="EMBL" id="SRLO01001005">
    <property type="protein sequence ID" value="TNN42886.1"/>
    <property type="molecule type" value="Genomic_DNA"/>
</dbReference>
<keyword evidence="2" id="KW-1185">Reference proteome</keyword>
<gene>
    <name evidence="1" type="ORF">EYF80_046923</name>
</gene>
<name>A0A4Z2FNS3_9TELE</name>
<dbReference type="Proteomes" id="UP000314294">
    <property type="component" value="Unassembled WGS sequence"/>
</dbReference>
<evidence type="ECO:0000313" key="1">
    <source>
        <dbReference type="EMBL" id="TNN42886.1"/>
    </source>
</evidence>
<sequence>MLASGCRFLFTSDSRMVWSCCDSCSEHSLYIWVIFLARIMLDSNPSEYRITCRERGRERERGERE</sequence>
<evidence type="ECO:0000313" key="2">
    <source>
        <dbReference type="Proteomes" id="UP000314294"/>
    </source>
</evidence>
<organism evidence="1 2">
    <name type="scientific">Liparis tanakae</name>
    <name type="common">Tanaka's snailfish</name>
    <dbReference type="NCBI Taxonomy" id="230148"/>
    <lineage>
        <taxon>Eukaryota</taxon>
        <taxon>Metazoa</taxon>
        <taxon>Chordata</taxon>
        <taxon>Craniata</taxon>
        <taxon>Vertebrata</taxon>
        <taxon>Euteleostomi</taxon>
        <taxon>Actinopterygii</taxon>
        <taxon>Neopterygii</taxon>
        <taxon>Teleostei</taxon>
        <taxon>Neoteleostei</taxon>
        <taxon>Acanthomorphata</taxon>
        <taxon>Eupercaria</taxon>
        <taxon>Perciformes</taxon>
        <taxon>Cottioidei</taxon>
        <taxon>Cottales</taxon>
        <taxon>Liparidae</taxon>
        <taxon>Liparis</taxon>
    </lineage>
</organism>
<reference evidence="1 2" key="1">
    <citation type="submission" date="2019-03" db="EMBL/GenBank/DDBJ databases">
        <title>First draft genome of Liparis tanakae, snailfish: a comprehensive survey of snailfish specific genes.</title>
        <authorList>
            <person name="Kim W."/>
            <person name="Song I."/>
            <person name="Jeong J.-H."/>
            <person name="Kim D."/>
            <person name="Kim S."/>
            <person name="Ryu S."/>
            <person name="Song J.Y."/>
            <person name="Lee S.K."/>
        </authorList>
    </citation>
    <scope>NUCLEOTIDE SEQUENCE [LARGE SCALE GENOMIC DNA]</scope>
    <source>
        <tissue evidence="1">Muscle</tissue>
    </source>
</reference>
<proteinExistence type="predicted"/>
<comment type="caution">
    <text evidence="1">The sequence shown here is derived from an EMBL/GenBank/DDBJ whole genome shotgun (WGS) entry which is preliminary data.</text>
</comment>
<protein>
    <submittedName>
        <fullName evidence="1">Uncharacterized protein</fullName>
    </submittedName>
</protein>
<dbReference type="AlphaFoldDB" id="A0A4Z2FNS3"/>